<accession>A0A2I1EUR6</accession>
<sequence>MWQRFLGASSVVAVVATNSSRAIQPQDNHNINNVKKVNCYDNHYNNRSHYHFAFSRYGQSQHTNNTKSKRTKYGKRFVKNYL</sequence>
<dbReference type="Proteomes" id="UP000232722">
    <property type="component" value="Unassembled WGS sequence"/>
</dbReference>
<dbReference type="AlphaFoldDB" id="A0A2I1EUR6"/>
<evidence type="ECO:0000313" key="1">
    <source>
        <dbReference type="EMBL" id="CAB5308447.1"/>
    </source>
</evidence>
<reference evidence="2 5" key="2">
    <citation type="submission" date="2017-09" db="EMBL/GenBank/DDBJ databases">
        <title>Extensive intraspecific genome diversity in a model arbuscular mycorrhizal fungus.</title>
        <authorList>
            <person name="Chen E.C."/>
            <person name="Morin E."/>
            <person name="Beaudet D."/>
            <person name="Noel J."/>
            <person name="Ndikumana S."/>
            <person name="Charron P."/>
            <person name="St-Onge C."/>
            <person name="Giorgi J."/>
            <person name="Grigoriev I.V."/>
            <person name="Roux C."/>
            <person name="Martin F.M."/>
            <person name="Corradi N."/>
        </authorList>
    </citation>
    <scope>NUCLEOTIDE SEQUENCE [LARGE SCALE GENOMIC DNA]</scope>
    <source>
        <strain evidence="2 5">A5</strain>
    </source>
</reference>
<protein>
    <submittedName>
        <fullName evidence="2">Uncharacterized protein</fullName>
    </submittedName>
</protein>
<dbReference type="VEuPathDB" id="FungiDB:FUN_009268"/>
<reference evidence="2 5" key="1">
    <citation type="submission" date="2016-04" db="EMBL/GenBank/DDBJ databases">
        <title>Genome analyses suggest a sexual origin of heterokaryosis in a supposedly ancient asexual fungus.</title>
        <authorList>
            <person name="Ropars J."/>
            <person name="Sedzielewska K."/>
            <person name="Noel J."/>
            <person name="Charron P."/>
            <person name="Farinelli L."/>
            <person name="Marton T."/>
            <person name="Kruger M."/>
            <person name="Pelin A."/>
            <person name="Brachmann A."/>
            <person name="Corradi N."/>
        </authorList>
    </citation>
    <scope>NUCLEOTIDE SEQUENCE [LARGE SCALE GENOMIC DNA]</scope>
    <source>
        <strain evidence="2 5">A5</strain>
    </source>
</reference>
<dbReference type="VEuPathDB" id="FungiDB:RhiirA1_467089"/>
<dbReference type="EMBL" id="LLXH01001040">
    <property type="protein sequence ID" value="PKC61067.1"/>
    <property type="molecule type" value="Genomic_DNA"/>
</dbReference>
<reference evidence="3 4" key="3">
    <citation type="submission" date="2017-10" db="EMBL/GenBank/DDBJ databases">
        <title>Extensive intraspecific genome diversity in a model arbuscular mycorrhizal fungus.</title>
        <authorList>
            <person name="Chen E.C.H."/>
            <person name="Morin E."/>
            <person name="Baudet D."/>
            <person name="Noel J."/>
            <person name="Ndikumana S."/>
            <person name="Charron P."/>
            <person name="St-Onge C."/>
            <person name="Giorgi J."/>
            <person name="Grigoriev I.V."/>
            <person name="Roux C."/>
            <person name="Martin F.M."/>
            <person name="Corradi N."/>
        </authorList>
    </citation>
    <scope>NUCLEOTIDE SEQUENCE [LARGE SCALE GENOMIC DNA]</scope>
    <source>
        <strain evidence="3 4">A1</strain>
    </source>
</reference>
<dbReference type="VEuPathDB" id="FungiDB:RhiirFUN_008088"/>
<evidence type="ECO:0000313" key="2">
    <source>
        <dbReference type="EMBL" id="PKB96847.1"/>
    </source>
</evidence>
<dbReference type="Proteomes" id="UP000232688">
    <property type="component" value="Unassembled WGS sequence"/>
</dbReference>
<evidence type="ECO:0000313" key="3">
    <source>
        <dbReference type="EMBL" id="PKC61067.1"/>
    </source>
</evidence>
<name>A0A2I1EUR6_9GLOM</name>
<dbReference type="Proteomes" id="UP000684084">
    <property type="component" value="Unassembled WGS sequence"/>
</dbReference>
<comment type="caution">
    <text evidence="2">The sequence shown here is derived from an EMBL/GenBank/DDBJ whole genome shotgun (WGS) entry which is preliminary data.</text>
</comment>
<organism evidence="2 5">
    <name type="scientific">Rhizophagus irregularis</name>
    <dbReference type="NCBI Taxonomy" id="588596"/>
    <lineage>
        <taxon>Eukaryota</taxon>
        <taxon>Fungi</taxon>
        <taxon>Fungi incertae sedis</taxon>
        <taxon>Mucoromycota</taxon>
        <taxon>Glomeromycotina</taxon>
        <taxon>Glomeromycetes</taxon>
        <taxon>Glomerales</taxon>
        <taxon>Glomeraceae</taxon>
        <taxon>Rhizophagus</taxon>
    </lineage>
</organism>
<dbReference type="OrthoDB" id="2373130at2759"/>
<gene>
    <name evidence="1" type="ORF">CHRIB12_LOCUS1340</name>
    <name evidence="3" type="ORF">RhiirA1_467089</name>
    <name evidence="2" type="ORF">RhiirA5_434134</name>
</gene>
<dbReference type="EMBL" id="CAGKOT010000002">
    <property type="protein sequence ID" value="CAB5308447.1"/>
    <property type="molecule type" value="Genomic_DNA"/>
</dbReference>
<dbReference type="EMBL" id="LLXJ01003589">
    <property type="protein sequence ID" value="PKB96847.1"/>
    <property type="molecule type" value="Genomic_DNA"/>
</dbReference>
<reference evidence="3 4" key="4">
    <citation type="submission" date="2017-10" db="EMBL/GenBank/DDBJ databases">
        <title>Genome analyses suggest a sexual origin of heterokaryosis in a supposedly ancient asexual fungus.</title>
        <authorList>
            <person name="Corradi N."/>
            <person name="Sedzielewska K."/>
            <person name="Noel J."/>
            <person name="Charron P."/>
            <person name="Farinelli L."/>
            <person name="Marton T."/>
            <person name="Kruger M."/>
            <person name="Pelin A."/>
            <person name="Brachmann A."/>
            <person name="Corradi N."/>
        </authorList>
    </citation>
    <scope>NUCLEOTIDE SEQUENCE [LARGE SCALE GENOMIC DNA]</scope>
    <source>
        <strain evidence="3 4">A1</strain>
    </source>
</reference>
<evidence type="ECO:0000313" key="4">
    <source>
        <dbReference type="Proteomes" id="UP000232688"/>
    </source>
</evidence>
<reference evidence="1" key="5">
    <citation type="submission" date="2020-05" db="EMBL/GenBank/DDBJ databases">
        <authorList>
            <person name="Rincon C."/>
            <person name="Sanders R I."/>
            <person name="Robbins C."/>
            <person name="Chaturvedi A."/>
        </authorList>
    </citation>
    <scope>NUCLEOTIDE SEQUENCE</scope>
    <source>
        <strain evidence="1">CHB12</strain>
    </source>
</reference>
<proteinExistence type="predicted"/>
<evidence type="ECO:0000313" key="5">
    <source>
        <dbReference type="Proteomes" id="UP000232722"/>
    </source>
</evidence>